<evidence type="ECO:0000313" key="9">
    <source>
        <dbReference type="Proteomes" id="UP001202328"/>
    </source>
</evidence>
<accession>A0AAD4TFM9</accession>
<dbReference type="GO" id="GO:0003735">
    <property type="term" value="F:structural constituent of ribosome"/>
    <property type="evidence" value="ECO:0007669"/>
    <property type="project" value="InterPro"/>
</dbReference>
<keyword evidence="9" id="KW-1185">Reference proteome</keyword>
<evidence type="ECO:0000256" key="5">
    <source>
        <dbReference type="ARBA" id="ARBA00035193"/>
    </source>
</evidence>
<evidence type="ECO:0000259" key="7">
    <source>
        <dbReference type="Pfam" id="PF01281"/>
    </source>
</evidence>
<dbReference type="Gene3D" id="3.40.5.10">
    <property type="entry name" value="Ribosomal protein L9, N-terminal domain"/>
    <property type="match status" value="1"/>
</dbReference>
<dbReference type="AlphaFoldDB" id="A0AAD4TFM9"/>
<keyword evidence="2" id="KW-0689">Ribosomal protein</keyword>
<evidence type="ECO:0000256" key="1">
    <source>
        <dbReference type="ARBA" id="ARBA00010605"/>
    </source>
</evidence>
<gene>
    <name evidence="8" type="ORF">MKW98_020786</name>
</gene>
<sequence>MHKIQTDQKSHLQLSTEEEEVLKVSSLIFISSSLRRTGNQGIEGFQQWLTFNVAEIYRKLEVILTTSVENLGKAGEPVKVAPGYFRNDLMPEMFPVPDIEKYAYLIREQHKETVPLVSAGVNDRGEICCIKKLHPGSMGVDAKPVTKILDVCASQPDSDNEDKDLKAKLSPSSTK</sequence>
<evidence type="ECO:0000256" key="3">
    <source>
        <dbReference type="ARBA" id="ARBA00023274"/>
    </source>
</evidence>
<dbReference type="InterPro" id="IPR036935">
    <property type="entry name" value="Ribosomal_bL9_N_sf"/>
</dbReference>
<evidence type="ECO:0000256" key="2">
    <source>
        <dbReference type="ARBA" id="ARBA00022980"/>
    </source>
</evidence>
<comment type="similarity">
    <text evidence="1">Belongs to the bacterial ribosomal protein bL9 family.</text>
</comment>
<protein>
    <recommendedName>
        <fullName evidence="5">Large ribosomal subunit protein bL9c</fullName>
    </recommendedName>
    <alternativeName>
        <fullName evidence="4">CL9</fullName>
    </alternativeName>
</protein>
<organism evidence="8 9">
    <name type="scientific">Papaver atlanticum</name>
    <dbReference type="NCBI Taxonomy" id="357466"/>
    <lineage>
        <taxon>Eukaryota</taxon>
        <taxon>Viridiplantae</taxon>
        <taxon>Streptophyta</taxon>
        <taxon>Embryophyta</taxon>
        <taxon>Tracheophyta</taxon>
        <taxon>Spermatophyta</taxon>
        <taxon>Magnoliopsida</taxon>
        <taxon>Ranunculales</taxon>
        <taxon>Papaveraceae</taxon>
        <taxon>Papaveroideae</taxon>
        <taxon>Papaver</taxon>
    </lineage>
</organism>
<dbReference type="GO" id="GO:0005840">
    <property type="term" value="C:ribosome"/>
    <property type="evidence" value="ECO:0007669"/>
    <property type="project" value="UniProtKB-KW"/>
</dbReference>
<feature type="domain" description="Ribosomal protein L9" evidence="7">
    <location>
        <begin position="61"/>
        <end position="92"/>
    </location>
</feature>
<proteinExistence type="inferred from homology"/>
<dbReference type="GO" id="GO:1990904">
    <property type="term" value="C:ribonucleoprotein complex"/>
    <property type="evidence" value="ECO:0007669"/>
    <property type="project" value="UniProtKB-KW"/>
</dbReference>
<dbReference type="EMBL" id="JAJJMB010001184">
    <property type="protein sequence ID" value="KAI3958144.1"/>
    <property type="molecule type" value="Genomic_DNA"/>
</dbReference>
<dbReference type="PANTHER" id="PTHR21368">
    <property type="entry name" value="50S RIBOSOMAL PROTEIN L9"/>
    <property type="match status" value="1"/>
</dbReference>
<keyword evidence="3" id="KW-0687">Ribonucleoprotein</keyword>
<feature type="region of interest" description="Disordered" evidence="6">
    <location>
        <begin position="154"/>
        <end position="175"/>
    </location>
</feature>
<reference evidence="8" key="1">
    <citation type="submission" date="2022-04" db="EMBL/GenBank/DDBJ databases">
        <title>A functionally conserved STORR gene fusion in Papaver species that diverged 16.8 million years ago.</title>
        <authorList>
            <person name="Catania T."/>
        </authorList>
    </citation>
    <scope>NUCLEOTIDE SEQUENCE</scope>
    <source>
        <strain evidence="8">S-188037</strain>
    </source>
</reference>
<dbReference type="Pfam" id="PF01281">
    <property type="entry name" value="Ribosomal_L9_N"/>
    <property type="match status" value="1"/>
</dbReference>
<comment type="caution">
    <text evidence="8">The sequence shown here is derived from an EMBL/GenBank/DDBJ whole genome shotgun (WGS) entry which is preliminary data.</text>
</comment>
<dbReference type="InterPro" id="IPR009027">
    <property type="entry name" value="Ribosomal_bL9/RNase_H1_N"/>
</dbReference>
<dbReference type="SUPFAM" id="SSF55658">
    <property type="entry name" value="L9 N-domain-like"/>
    <property type="match status" value="1"/>
</dbReference>
<dbReference type="InterPro" id="IPR000244">
    <property type="entry name" value="Ribosomal_bL9"/>
</dbReference>
<dbReference type="InterPro" id="IPR020070">
    <property type="entry name" value="Ribosomal_bL9_N"/>
</dbReference>
<evidence type="ECO:0000256" key="4">
    <source>
        <dbReference type="ARBA" id="ARBA00031047"/>
    </source>
</evidence>
<dbReference type="GO" id="GO:0006412">
    <property type="term" value="P:translation"/>
    <property type="evidence" value="ECO:0007669"/>
    <property type="project" value="InterPro"/>
</dbReference>
<dbReference type="Proteomes" id="UP001202328">
    <property type="component" value="Unassembled WGS sequence"/>
</dbReference>
<evidence type="ECO:0000256" key="6">
    <source>
        <dbReference type="SAM" id="MobiDB-lite"/>
    </source>
</evidence>
<evidence type="ECO:0000313" key="8">
    <source>
        <dbReference type="EMBL" id="KAI3958144.1"/>
    </source>
</evidence>
<name>A0AAD4TFM9_9MAGN</name>